<protein>
    <submittedName>
        <fullName evidence="1">Uncharacterized protein</fullName>
    </submittedName>
</protein>
<dbReference type="EMBL" id="JPKZ01002488">
    <property type="protein sequence ID" value="KHN76511.1"/>
    <property type="molecule type" value="Genomic_DNA"/>
</dbReference>
<keyword evidence="2" id="KW-1185">Reference proteome</keyword>
<comment type="caution">
    <text evidence="1">The sequence shown here is derived from an EMBL/GenBank/DDBJ whole genome shotgun (WGS) entry which is preliminary data.</text>
</comment>
<dbReference type="AlphaFoldDB" id="A0A0B2UZM6"/>
<name>A0A0B2UZM6_TOXCA</name>
<gene>
    <name evidence="1" type="ORF">Tcan_08267</name>
</gene>
<sequence length="70" mass="7592">MPRSAGAAGPQLKDLSVPNPSGWYLITWIAKENESLLHDLFEQSDEDGPTLGENSPLALNVLLSSSEKQQ</sequence>
<evidence type="ECO:0000313" key="1">
    <source>
        <dbReference type="EMBL" id="KHN76511.1"/>
    </source>
</evidence>
<organism evidence="1 2">
    <name type="scientific">Toxocara canis</name>
    <name type="common">Canine roundworm</name>
    <dbReference type="NCBI Taxonomy" id="6265"/>
    <lineage>
        <taxon>Eukaryota</taxon>
        <taxon>Metazoa</taxon>
        <taxon>Ecdysozoa</taxon>
        <taxon>Nematoda</taxon>
        <taxon>Chromadorea</taxon>
        <taxon>Rhabditida</taxon>
        <taxon>Spirurina</taxon>
        <taxon>Ascaridomorpha</taxon>
        <taxon>Ascaridoidea</taxon>
        <taxon>Toxocaridae</taxon>
        <taxon>Toxocara</taxon>
    </lineage>
</organism>
<evidence type="ECO:0000313" key="2">
    <source>
        <dbReference type="Proteomes" id="UP000031036"/>
    </source>
</evidence>
<dbReference type="Proteomes" id="UP000031036">
    <property type="component" value="Unassembled WGS sequence"/>
</dbReference>
<proteinExistence type="predicted"/>
<reference evidence="1 2" key="1">
    <citation type="submission" date="2014-11" db="EMBL/GenBank/DDBJ databases">
        <title>Genetic blueprint of the zoonotic pathogen Toxocara canis.</title>
        <authorList>
            <person name="Zhu X.-Q."/>
            <person name="Korhonen P.K."/>
            <person name="Cai H."/>
            <person name="Young N.D."/>
            <person name="Nejsum P."/>
            <person name="von Samson-Himmelstjerna G."/>
            <person name="Boag P.R."/>
            <person name="Tan P."/>
            <person name="Li Q."/>
            <person name="Min J."/>
            <person name="Yang Y."/>
            <person name="Wang X."/>
            <person name="Fang X."/>
            <person name="Hall R.S."/>
            <person name="Hofmann A."/>
            <person name="Sternberg P.W."/>
            <person name="Jex A.R."/>
            <person name="Gasser R.B."/>
        </authorList>
    </citation>
    <scope>NUCLEOTIDE SEQUENCE [LARGE SCALE GENOMIC DNA]</scope>
    <source>
        <strain evidence="1">PN_DK_2014</strain>
    </source>
</reference>
<accession>A0A0B2UZM6</accession>